<proteinExistence type="predicted"/>
<protein>
    <recommendedName>
        <fullName evidence="4">CSC1/OSCA1-like N-terminal transmembrane domain-containing protein</fullName>
    </recommendedName>
</protein>
<sequence>MNEVLPEPRETEVEEEKGRYRDDFFFTIDDYHVSLSMSLASIMISFSLMFLLPMLRFITQGICEMRPLTCGVGFRVGWLKPYKTDCKDFSSKIFFDFLFLLLVRYVICHVSFAMHSDSAWYKKGFEYLRMDDVGRIEI</sequence>
<reference evidence="2 3" key="1">
    <citation type="submission" date="2024-07" db="EMBL/GenBank/DDBJ databases">
        <title>Section-level genome sequencing and comparative genomics of Aspergillus sections Usti and Cavernicolus.</title>
        <authorList>
            <consortium name="Lawrence Berkeley National Laboratory"/>
            <person name="Nybo J.L."/>
            <person name="Vesth T.C."/>
            <person name="Theobald S."/>
            <person name="Frisvad J.C."/>
            <person name="Larsen T.O."/>
            <person name="Kjaerboelling I."/>
            <person name="Rothschild-Mancinelli K."/>
            <person name="Lyhne E.K."/>
            <person name="Kogle M.E."/>
            <person name="Barry K."/>
            <person name="Clum A."/>
            <person name="Na H."/>
            <person name="Ledsgaard L."/>
            <person name="Lin J."/>
            <person name="Lipzen A."/>
            <person name="Kuo A."/>
            <person name="Riley R."/>
            <person name="Mondo S."/>
            <person name="Labutti K."/>
            <person name="Haridas S."/>
            <person name="Pangalinan J."/>
            <person name="Salamov A.A."/>
            <person name="Simmons B.A."/>
            <person name="Magnuson J.K."/>
            <person name="Chen J."/>
            <person name="Drula E."/>
            <person name="Henrissat B."/>
            <person name="Wiebenga A."/>
            <person name="Lubbers R.J."/>
            <person name="Gomes A.C."/>
            <person name="Makela M.R."/>
            <person name="Stajich J."/>
            <person name="Grigoriev I.V."/>
            <person name="Mortensen U.H."/>
            <person name="De Vries R.P."/>
            <person name="Baker S.E."/>
            <person name="Andersen M.R."/>
        </authorList>
    </citation>
    <scope>NUCLEOTIDE SEQUENCE [LARGE SCALE GENOMIC DNA]</scope>
    <source>
        <strain evidence="2 3">CBS 123904</strain>
    </source>
</reference>
<evidence type="ECO:0000256" key="1">
    <source>
        <dbReference type="SAM" id="Phobius"/>
    </source>
</evidence>
<keyword evidence="1" id="KW-0472">Membrane</keyword>
<feature type="transmembrane region" description="Helical" evidence="1">
    <location>
        <begin position="93"/>
        <end position="114"/>
    </location>
</feature>
<keyword evidence="3" id="KW-1185">Reference proteome</keyword>
<keyword evidence="1" id="KW-1133">Transmembrane helix</keyword>
<evidence type="ECO:0000313" key="2">
    <source>
        <dbReference type="EMBL" id="KAL2856619.1"/>
    </source>
</evidence>
<dbReference type="EMBL" id="JBFXLU010000006">
    <property type="protein sequence ID" value="KAL2856619.1"/>
    <property type="molecule type" value="Genomic_DNA"/>
</dbReference>
<evidence type="ECO:0000313" key="3">
    <source>
        <dbReference type="Proteomes" id="UP001610446"/>
    </source>
</evidence>
<evidence type="ECO:0008006" key="4">
    <source>
        <dbReference type="Google" id="ProtNLM"/>
    </source>
</evidence>
<feature type="transmembrane region" description="Helical" evidence="1">
    <location>
        <begin position="31"/>
        <end position="52"/>
    </location>
</feature>
<name>A0ABR4KXV8_9EURO</name>
<organism evidence="2 3">
    <name type="scientific">Aspergillus pseudoustus</name>
    <dbReference type="NCBI Taxonomy" id="1810923"/>
    <lineage>
        <taxon>Eukaryota</taxon>
        <taxon>Fungi</taxon>
        <taxon>Dikarya</taxon>
        <taxon>Ascomycota</taxon>
        <taxon>Pezizomycotina</taxon>
        <taxon>Eurotiomycetes</taxon>
        <taxon>Eurotiomycetidae</taxon>
        <taxon>Eurotiales</taxon>
        <taxon>Aspergillaceae</taxon>
        <taxon>Aspergillus</taxon>
        <taxon>Aspergillus subgen. Nidulantes</taxon>
    </lineage>
</organism>
<gene>
    <name evidence="2" type="ORF">BJY01DRAFT_170989</name>
</gene>
<dbReference type="Proteomes" id="UP001610446">
    <property type="component" value="Unassembled WGS sequence"/>
</dbReference>
<comment type="caution">
    <text evidence="2">The sequence shown here is derived from an EMBL/GenBank/DDBJ whole genome shotgun (WGS) entry which is preliminary data.</text>
</comment>
<accession>A0ABR4KXV8</accession>
<keyword evidence="1" id="KW-0812">Transmembrane</keyword>